<dbReference type="PROSITE" id="PS00194">
    <property type="entry name" value="THIOREDOXIN_1"/>
    <property type="match status" value="1"/>
</dbReference>
<dbReference type="GO" id="GO:0006457">
    <property type="term" value="P:protein folding"/>
    <property type="evidence" value="ECO:0007669"/>
    <property type="project" value="TreeGrafter"/>
</dbReference>
<dbReference type="GO" id="GO:0034976">
    <property type="term" value="P:response to endoplasmic reticulum stress"/>
    <property type="evidence" value="ECO:0007669"/>
    <property type="project" value="TreeGrafter"/>
</dbReference>
<keyword evidence="7" id="KW-0676">Redox-active center</keyword>
<comment type="subcellular location">
    <subcellularLocation>
        <location evidence="2">Endoplasmic reticulum lumen</location>
    </subcellularLocation>
</comment>
<evidence type="ECO:0000256" key="4">
    <source>
        <dbReference type="ARBA" id="ARBA00012723"/>
    </source>
</evidence>
<comment type="similarity">
    <text evidence="3">Belongs to the protein disulfide isomerase family.</text>
</comment>
<feature type="region of interest" description="Disordered" evidence="8">
    <location>
        <begin position="595"/>
        <end position="614"/>
    </location>
</feature>
<feature type="chain" id="PRO_5031493903" description="protein disulfide-isomerase" evidence="9">
    <location>
        <begin position="19"/>
        <end position="1032"/>
    </location>
</feature>
<protein>
    <recommendedName>
        <fullName evidence="4">protein disulfide-isomerase</fullName>
        <ecNumber evidence="4">5.3.4.1</ecNumber>
    </recommendedName>
</protein>
<organism evidence="11">
    <name type="scientific">Florenciella parvula</name>
    <dbReference type="NCBI Taxonomy" id="236787"/>
    <lineage>
        <taxon>Eukaryota</taxon>
        <taxon>Sar</taxon>
        <taxon>Stramenopiles</taxon>
        <taxon>Ochrophyta</taxon>
        <taxon>Dictyochophyceae</taxon>
        <taxon>Florenciellales</taxon>
        <taxon>Florenciella</taxon>
    </lineage>
</organism>
<feature type="domain" description="Thioredoxin" evidence="10">
    <location>
        <begin position="890"/>
        <end position="1019"/>
    </location>
</feature>
<evidence type="ECO:0000256" key="7">
    <source>
        <dbReference type="ARBA" id="ARBA00023284"/>
    </source>
</evidence>
<evidence type="ECO:0000259" key="10">
    <source>
        <dbReference type="PROSITE" id="PS51352"/>
    </source>
</evidence>
<evidence type="ECO:0000256" key="5">
    <source>
        <dbReference type="ARBA" id="ARBA00022824"/>
    </source>
</evidence>
<dbReference type="AlphaFoldDB" id="A0A7S2B2F2"/>
<evidence type="ECO:0000256" key="6">
    <source>
        <dbReference type="ARBA" id="ARBA00023235"/>
    </source>
</evidence>
<reference evidence="11" key="1">
    <citation type="submission" date="2021-01" db="EMBL/GenBank/DDBJ databases">
        <authorList>
            <person name="Corre E."/>
            <person name="Pelletier E."/>
            <person name="Niang G."/>
            <person name="Scheremetjew M."/>
            <person name="Finn R."/>
            <person name="Kale V."/>
            <person name="Holt S."/>
            <person name="Cochrane G."/>
            <person name="Meng A."/>
            <person name="Brown T."/>
            <person name="Cohen L."/>
        </authorList>
    </citation>
    <scope>NUCLEOTIDE SEQUENCE</scope>
    <source>
        <strain evidence="11">RCC1693</strain>
    </source>
</reference>
<dbReference type="InterPro" id="IPR017937">
    <property type="entry name" value="Thioredoxin_CS"/>
</dbReference>
<dbReference type="CDD" id="cd02961">
    <property type="entry name" value="PDI_a_family"/>
    <property type="match status" value="1"/>
</dbReference>
<sequence length="1032" mass="109664">MRALELLVLLAAAVASSAEPLIGTDDNWEEVLVAKPLVFVGFFAPWCGHCKALKPHWAEVGDAIAAKTAAEGEEELAIAEVDVVASPGVYWRYDIQSFPVLKLFRHGLPIGTCDGRSAKDILKWIEPRRKFVPSMAVVTAPTEPGINADISDMRSYHGQVVPVALRAAVVGVFDGTTGPGSPLDIFQSIALSHASFSKDDMVEGPPPPPFAIMDSSQTKLAAANLGVTAPGIAVVRTNADVANDSEVELVASPPGLLEVSKTRTIEEVAEEVRGWIDDQRYPVILEWTTENKPFIFTRRPGFETHVLLFIPPNMTPELETELLVALTTAGEKYRRQALFLFLRIGDGHEEGTQLARELNVGGADSVPAVMVVKSDAKEGDITFFRRPTPEGVDFAPALTGSADIETFIDDYFNGDVAPDASNPVAAAQAAGGAAGGAAQAEEEDEGPEVDESDVQVLLSEESFDQLLKQNEVGLVEAYAPWCGHCKKLKPGYAAAATELTKAISVEGIELKPVVLAKFDATHPKTRELGEKLSVDGFPSLFVFFKGVVFDFQGDRTPKGIVEAMRNYQLKHAALPLTSEGTLEVARTPEAVKGLMEAAQPPPPPAAPDGWDAEEDGEYDPGATEVGMLVLAVVSGAAEEVALKTMEQIALQYTPPDISDVGVPHVSFGAVSVEDEAALAPLVEAGVLPPGAPGHIRSVGGAALALSLVQHGASTWSPGVVSVPQLLTQGPWMGAAEGTQFLTDAFRPPLVEMGDNAAFNDLMGAQHVLQVVLFDNFARKKDALLPGGTLWKSLEAIVAKVPGRRACFVAVDSQHGGALDFFGLGEADLPAVRVVNISSTISYNVTLHPKAKKGALRDADAASLNACDEALGKAFDPTTGTNLLIPNKRSEPLDAANMDYPLKSIVGSMWEDVVLGEAAAKQDVVIVYFDPDCPHCKKMLPVIEKVANEAESARPNLTFLQLDITANDPDGWENPEGVPTVHLYPALADGSKSRGADEFVPYHGEPDVASLEGFLAKNAPLWGTGKAAGKSEL</sequence>
<dbReference type="GO" id="GO:0005788">
    <property type="term" value="C:endoplasmic reticulum lumen"/>
    <property type="evidence" value="ECO:0007669"/>
    <property type="project" value="UniProtKB-SubCell"/>
</dbReference>
<keyword evidence="9" id="KW-0732">Signal</keyword>
<dbReference type="PROSITE" id="PS51352">
    <property type="entry name" value="THIOREDOXIN_2"/>
    <property type="match status" value="3"/>
</dbReference>
<keyword evidence="5" id="KW-0256">Endoplasmic reticulum</keyword>
<dbReference type="PANTHER" id="PTHR18929">
    <property type="entry name" value="PROTEIN DISULFIDE ISOMERASE"/>
    <property type="match status" value="1"/>
</dbReference>
<evidence type="ECO:0000256" key="3">
    <source>
        <dbReference type="ARBA" id="ARBA00006347"/>
    </source>
</evidence>
<dbReference type="Gene3D" id="3.40.30.10">
    <property type="entry name" value="Glutaredoxin"/>
    <property type="match status" value="4"/>
</dbReference>
<comment type="catalytic activity">
    <reaction evidence="1">
        <text>Catalyzes the rearrangement of -S-S- bonds in proteins.</text>
        <dbReference type="EC" id="5.3.4.1"/>
    </reaction>
</comment>
<dbReference type="InterPro" id="IPR013766">
    <property type="entry name" value="Thioredoxin_domain"/>
</dbReference>
<dbReference type="EMBL" id="HBGT01002590">
    <property type="protein sequence ID" value="CAD9384612.1"/>
    <property type="molecule type" value="Transcribed_RNA"/>
</dbReference>
<dbReference type="Pfam" id="PF00085">
    <property type="entry name" value="Thioredoxin"/>
    <property type="match status" value="3"/>
</dbReference>
<proteinExistence type="inferred from homology"/>
<dbReference type="InterPro" id="IPR036249">
    <property type="entry name" value="Thioredoxin-like_sf"/>
</dbReference>
<feature type="signal peptide" evidence="9">
    <location>
        <begin position="1"/>
        <end position="18"/>
    </location>
</feature>
<accession>A0A7S2B2F2</accession>
<dbReference type="GO" id="GO:0003756">
    <property type="term" value="F:protein disulfide isomerase activity"/>
    <property type="evidence" value="ECO:0007669"/>
    <property type="project" value="UniProtKB-EC"/>
</dbReference>
<gene>
    <name evidence="11" type="ORF">FPAR1323_LOCUS1441</name>
</gene>
<evidence type="ECO:0000313" key="11">
    <source>
        <dbReference type="EMBL" id="CAD9384612.1"/>
    </source>
</evidence>
<dbReference type="PANTHER" id="PTHR18929:SF132">
    <property type="entry name" value="PROTEIN DISULFIDE-ISOMERASE A3"/>
    <property type="match status" value="1"/>
</dbReference>
<evidence type="ECO:0000256" key="2">
    <source>
        <dbReference type="ARBA" id="ARBA00004319"/>
    </source>
</evidence>
<feature type="domain" description="Thioredoxin" evidence="10">
    <location>
        <begin position="411"/>
        <end position="569"/>
    </location>
</feature>
<name>A0A7S2B2F2_9STRA</name>
<evidence type="ECO:0000256" key="9">
    <source>
        <dbReference type="SAM" id="SignalP"/>
    </source>
</evidence>
<feature type="domain" description="Thioredoxin" evidence="10">
    <location>
        <begin position="12"/>
        <end position="130"/>
    </location>
</feature>
<keyword evidence="6" id="KW-0413">Isomerase</keyword>
<evidence type="ECO:0000256" key="8">
    <source>
        <dbReference type="SAM" id="MobiDB-lite"/>
    </source>
</evidence>
<dbReference type="EC" id="5.3.4.1" evidence="4"/>
<evidence type="ECO:0000256" key="1">
    <source>
        <dbReference type="ARBA" id="ARBA00001182"/>
    </source>
</evidence>
<dbReference type="SUPFAM" id="SSF52833">
    <property type="entry name" value="Thioredoxin-like"/>
    <property type="match status" value="3"/>
</dbReference>